<evidence type="ECO:0000256" key="1">
    <source>
        <dbReference type="ARBA" id="ARBA00004370"/>
    </source>
</evidence>
<proteinExistence type="predicted"/>
<evidence type="ECO:0000313" key="8">
    <source>
        <dbReference type="Proteomes" id="UP000094527"/>
    </source>
</evidence>
<name>A0A1D2M9R0_ORCCI</name>
<evidence type="ECO:0000256" key="5">
    <source>
        <dbReference type="ARBA" id="ARBA00023136"/>
    </source>
</evidence>
<keyword evidence="8" id="KW-1185">Reference proteome</keyword>
<feature type="transmembrane region" description="Helical" evidence="6">
    <location>
        <begin position="305"/>
        <end position="325"/>
    </location>
</feature>
<dbReference type="InterPro" id="IPR027417">
    <property type="entry name" value="P-loop_NTPase"/>
</dbReference>
<accession>A0A1D2M9R0</accession>
<evidence type="ECO:0000256" key="4">
    <source>
        <dbReference type="ARBA" id="ARBA00023134"/>
    </source>
</evidence>
<dbReference type="GO" id="GO:0003924">
    <property type="term" value="F:GTPase activity"/>
    <property type="evidence" value="ECO:0007669"/>
    <property type="project" value="InterPro"/>
</dbReference>
<dbReference type="GO" id="GO:0007005">
    <property type="term" value="P:mitochondrion organization"/>
    <property type="evidence" value="ECO:0007669"/>
    <property type="project" value="UniProtKB-ARBA"/>
</dbReference>
<dbReference type="Gene3D" id="3.40.50.300">
    <property type="entry name" value="P-loop containing nucleotide triphosphate hydrolases"/>
    <property type="match status" value="1"/>
</dbReference>
<keyword evidence="4" id="KW-0342">GTP-binding</keyword>
<reference evidence="7 8" key="1">
    <citation type="journal article" date="2016" name="Genome Biol. Evol.">
        <title>Gene Family Evolution Reflects Adaptation to Soil Environmental Stressors in the Genome of the Collembolan Orchesella cincta.</title>
        <authorList>
            <person name="Faddeeva-Vakhrusheva A."/>
            <person name="Derks M.F."/>
            <person name="Anvar S.Y."/>
            <person name="Agamennone V."/>
            <person name="Suring W."/>
            <person name="Smit S."/>
            <person name="van Straalen N.M."/>
            <person name="Roelofs D."/>
        </authorList>
    </citation>
    <scope>NUCLEOTIDE SEQUENCE [LARGE SCALE GENOMIC DNA]</scope>
    <source>
        <tissue evidence="7">Mixed pool</tissue>
    </source>
</reference>
<keyword evidence="3" id="KW-0378">Hydrolase</keyword>
<dbReference type="InterPro" id="IPR027094">
    <property type="entry name" value="Mitofusin_fam"/>
</dbReference>
<dbReference type="PANTHER" id="PTHR10465:SF4">
    <property type="entry name" value="DYNAMIN N-TERMINAL DOMAIN-CONTAINING PROTEIN"/>
    <property type="match status" value="1"/>
</dbReference>
<dbReference type="GO" id="GO:0016020">
    <property type="term" value="C:membrane"/>
    <property type="evidence" value="ECO:0007669"/>
    <property type="project" value="UniProtKB-SubCell"/>
</dbReference>
<evidence type="ECO:0000256" key="6">
    <source>
        <dbReference type="SAM" id="Phobius"/>
    </source>
</evidence>
<dbReference type="Proteomes" id="UP000094527">
    <property type="component" value="Unassembled WGS sequence"/>
</dbReference>
<comment type="subcellular location">
    <subcellularLocation>
        <location evidence="1">Membrane</location>
    </subcellularLocation>
</comment>
<dbReference type="GO" id="GO:0005525">
    <property type="term" value="F:GTP binding"/>
    <property type="evidence" value="ECO:0007669"/>
    <property type="project" value="UniProtKB-KW"/>
</dbReference>
<feature type="non-terminal residue" evidence="7">
    <location>
        <position position="429"/>
    </location>
</feature>
<dbReference type="AlphaFoldDB" id="A0A1D2M9R0"/>
<feature type="transmembrane region" description="Helical" evidence="6">
    <location>
        <begin position="365"/>
        <end position="386"/>
    </location>
</feature>
<sequence length="429" mass="48345">MNSGDHLVLSLNERILNDLFKIYNEKDVGLCDIAEMLELEVRAPRKKITVLLLGNHSAGKSSFINWYIDETVLRTGVALETQGYFLVVSGKRRDTLKGKATLELYPHLRPLRNFSGCIDNLTTEISTSRARKFSLVTFIDTPGLVDGGMDRFFGLAMWLTSSSSFRSMGQALCKRTLNLVEKLWVGNSDKIRLFLAKSDEAGTETDRQRVLMQIVQELCKRPGLNRTGFDMPTIFIPDASRKATKCANQIDEVSAIIEKTVEQSVQNSLNNLGEDALLLKRKLETRLTADGEARARNFRRSVQRLCYGGLGIFLTFLLLLSSFMGSETFEAMRVLFGPGADSIFSFMAPMNDVWLMIPENFRLQALRAIVAVSGFLLIVTCLFSPYEKVLAKKELKHMRTGLRFVDSALEKKKVMYADYLRQSLNDADI</sequence>
<dbReference type="SUPFAM" id="SSF52540">
    <property type="entry name" value="P-loop containing nucleoside triphosphate hydrolases"/>
    <property type="match status" value="1"/>
</dbReference>
<evidence type="ECO:0000313" key="7">
    <source>
        <dbReference type="EMBL" id="ODM89713.1"/>
    </source>
</evidence>
<keyword evidence="5 6" id="KW-0472">Membrane</keyword>
<comment type="caution">
    <text evidence="7">The sequence shown here is derived from an EMBL/GenBank/DDBJ whole genome shotgun (WGS) entry which is preliminary data.</text>
</comment>
<keyword evidence="6" id="KW-0812">Transmembrane</keyword>
<dbReference type="OMA" id="SEYLCTE"/>
<gene>
    <name evidence="7" type="ORF">Ocin01_16969</name>
</gene>
<keyword evidence="6" id="KW-1133">Transmembrane helix</keyword>
<keyword evidence="2" id="KW-0547">Nucleotide-binding</keyword>
<dbReference type="EMBL" id="LJIJ01002430">
    <property type="protein sequence ID" value="ODM89713.1"/>
    <property type="molecule type" value="Genomic_DNA"/>
</dbReference>
<dbReference type="PANTHER" id="PTHR10465">
    <property type="entry name" value="TRANSMEMBRANE GTPASE FZO1"/>
    <property type="match status" value="1"/>
</dbReference>
<protein>
    <submittedName>
        <fullName evidence="7">EH domain-containing protein 1</fullName>
    </submittedName>
</protein>
<dbReference type="OrthoDB" id="1716625at2759"/>
<organism evidence="7 8">
    <name type="scientific">Orchesella cincta</name>
    <name type="common">Springtail</name>
    <name type="synonym">Podura cincta</name>
    <dbReference type="NCBI Taxonomy" id="48709"/>
    <lineage>
        <taxon>Eukaryota</taxon>
        <taxon>Metazoa</taxon>
        <taxon>Ecdysozoa</taxon>
        <taxon>Arthropoda</taxon>
        <taxon>Hexapoda</taxon>
        <taxon>Collembola</taxon>
        <taxon>Entomobryomorpha</taxon>
        <taxon>Entomobryoidea</taxon>
        <taxon>Orchesellidae</taxon>
        <taxon>Orchesellinae</taxon>
        <taxon>Orchesella</taxon>
    </lineage>
</organism>
<evidence type="ECO:0000256" key="2">
    <source>
        <dbReference type="ARBA" id="ARBA00022741"/>
    </source>
</evidence>
<dbReference type="STRING" id="48709.A0A1D2M9R0"/>
<evidence type="ECO:0000256" key="3">
    <source>
        <dbReference type="ARBA" id="ARBA00022801"/>
    </source>
</evidence>